<dbReference type="EMBL" id="VHSH01000001">
    <property type="protein sequence ID" value="TQV83455.1"/>
    <property type="molecule type" value="Genomic_DNA"/>
</dbReference>
<dbReference type="RefSeq" id="WP_142894692.1">
    <property type="nucleotide sequence ID" value="NZ_ML660052.1"/>
</dbReference>
<reference evidence="1 2" key="1">
    <citation type="submission" date="2019-06" db="EMBL/GenBank/DDBJ databases">
        <title>Whole genome sequence for Rhodospirillaceae sp. R148.</title>
        <authorList>
            <person name="Wang G."/>
        </authorList>
    </citation>
    <scope>NUCLEOTIDE SEQUENCE [LARGE SCALE GENOMIC DNA]</scope>
    <source>
        <strain evidence="1 2">R148</strain>
    </source>
</reference>
<protein>
    <submittedName>
        <fullName evidence="1">Uncharacterized protein</fullName>
    </submittedName>
</protein>
<dbReference type="OrthoDB" id="7626403at2"/>
<dbReference type="Proteomes" id="UP000315252">
    <property type="component" value="Unassembled WGS sequence"/>
</dbReference>
<organism evidence="1 2">
    <name type="scientific">Denitrobaculum tricleocarpae</name>
    <dbReference type="NCBI Taxonomy" id="2591009"/>
    <lineage>
        <taxon>Bacteria</taxon>
        <taxon>Pseudomonadati</taxon>
        <taxon>Pseudomonadota</taxon>
        <taxon>Alphaproteobacteria</taxon>
        <taxon>Rhodospirillales</taxon>
        <taxon>Rhodospirillaceae</taxon>
        <taxon>Denitrobaculum</taxon>
    </lineage>
</organism>
<sequence length="241" mass="26527">MSYRFRRGAADLSPPSTWPAECFKDRTPVIAHGSNRAPEQLARKYPGDRETALKPQRAGADPQADEIPVTLTQLHDYEVVYSAHMTRYGAVAANLQHAPGAVVEVFITWLNAAQLQRMHDTELGAEIYRFGCLEDVTLGQPAGPIPPLERVFVYLSSAGCLRVADQPAGIAAVPAVQRRFPALSQLEALETVRHRLYPDRGLDEFILAVIAEAELRRRVIEALRADAVTLAAPHFRSVDPG</sequence>
<comment type="caution">
    <text evidence="1">The sequence shown here is derived from an EMBL/GenBank/DDBJ whole genome shotgun (WGS) entry which is preliminary data.</text>
</comment>
<keyword evidence="2" id="KW-1185">Reference proteome</keyword>
<proteinExistence type="predicted"/>
<accession>A0A545U1V6</accession>
<evidence type="ECO:0000313" key="2">
    <source>
        <dbReference type="Proteomes" id="UP000315252"/>
    </source>
</evidence>
<gene>
    <name evidence="1" type="ORF">FKG95_02360</name>
</gene>
<name>A0A545U1V6_9PROT</name>
<dbReference type="AlphaFoldDB" id="A0A545U1V6"/>
<evidence type="ECO:0000313" key="1">
    <source>
        <dbReference type="EMBL" id="TQV83455.1"/>
    </source>
</evidence>